<organism evidence="1 2">
    <name type="scientific">Hydrogenophaga aromaticivorans</name>
    <dbReference type="NCBI Taxonomy" id="2610898"/>
    <lineage>
        <taxon>Bacteria</taxon>
        <taxon>Pseudomonadati</taxon>
        <taxon>Pseudomonadota</taxon>
        <taxon>Betaproteobacteria</taxon>
        <taxon>Burkholderiales</taxon>
        <taxon>Comamonadaceae</taxon>
        <taxon>Hydrogenophaga</taxon>
    </lineage>
</organism>
<keyword evidence="2" id="KW-1185">Reference proteome</keyword>
<dbReference type="EMBL" id="VYGV01000006">
    <property type="protein sequence ID" value="NWF44911.1"/>
    <property type="molecule type" value="Genomic_DNA"/>
</dbReference>
<reference evidence="1 2" key="1">
    <citation type="submission" date="2019-09" db="EMBL/GenBank/DDBJ databases">
        <title>Hydrogenophaga aromatica sp. nov., isolated from a para-xylene-degrading enrichment culture.</title>
        <authorList>
            <person name="Tancsics A."/>
            <person name="Banerjee S."/>
        </authorList>
    </citation>
    <scope>NUCLEOTIDE SEQUENCE [LARGE SCALE GENOMIC DNA]</scope>
    <source>
        <strain evidence="1 2">D2P1</strain>
    </source>
</reference>
<name>A0A7Y8KX50_9BURK</name>
<gene>
    <name evidence="1" type="ORF">F3K02_06555</name>
</gene>
<dbReference type="AlphaFoldDB" id="A0A7Y8KX50"/>
<protein>
    <submittedName>
        <fullName evidence="1">Uncharacterized protein</fullName>
    </submittedName>
</protein>
<evidence type="ECO:0000313" key="2">
    <source>
        <dbReference type="Proteomes" id="UP000545507"/>
    </source>
</evidence>
<dbReference type="RefSeq" id="WP_177134517.1">
    <property type="nucleotide sequence ID" value="NZ_VYGV01000006.1"/>
</dbReference>
<sequence length="243" mass="26225">MSKLRIALVAEGPTDYEVIQAALSALLPVSFVLTQLQPEPTLPDLGTGWGGVLKWCEATGNRHTGALDLDPTLTGFDLLIIHLDADVAHKQYSDYGPDLQAKALARNWPAMPCNLPCPPASDTCARLELLLSNWLNPAIPAQRTIWCVPAQSTGAWLAAAVLPQDHALLVDLECNLQAEDRLGSTAVIKAHRIKKQTLAYRTRAPAVKNNWGVVKQICPQATQFEQVALAAFARLPPAAPPPP</sequence>
<dbReference type="Proteomes" id="UP000545507">
    <property type="component" value="Unassembled WGS sequence"/>
</dbReference>
<proteinExistence type="predicted"/>
<evidence type="ECO:0000313" key="1">
    <source>
        <dbReference type="EMBL" id="NWF44911.1"/>
    </source>
</evidence>
<accession>A0A7Y8KX50</accession>
<comment type="caution">
    <text evidence="1">The sequence shown here is derived from an EMBL/GenBank/DDBJ whole genome shotgun (WGS) entry which is preliminary data.</text>
</comment>